<keyword evidence="4" id="KW-0092">Biotin</keyword>
<dbReference type="RefSeq" id="WP_072595754.1">
    <property type="nucleotide sequence ID" value="NZ_CP018221.1"/>
</dbReference>
<dbReference type="PROSITE" id="PS51733">
    <property type="entry name" value="BPL_LPL_CATALYTIC"/>
    <property type="match status" value="1"/>
</dbReference>
<evidence type="ECO:0000256" key="3">
    <source>
        <dbReference type="ARBA" id="ARBA00022840"/>
    </source>
</evidence>
<dbReference type="PANTHER" id="PTHR12835:SF5">
    <property type="entry name" value="BIOTIN--PROTEIN LIGASE"/>
    <property type="match status" value="1"/>
</dbReference>
<evidence type="ECO:0000256" key="6">
    <source>
        <dbReference type="ARBA" id="ARBA00047846"/>
    </source>
</evidence>
<evidence type="ECO:0000259" key="7">
    <source>
        <dbReference type="PROSITE" id="PS51733"/>
    </source>
</evidence>
<comment type="catalytic activity">
    <reaction evidence="6">
        <text>biotin + L-lysyl-[protein] + ATP = N(6)-biotinyl-L-lysyl-[protein] + AMP + diphosphate + H(+)</text>
        <dbReference type="Rhea" id="RHEA:11756"/>
        <dbReference type="Rhea" id="RHEA-COMP:9752"/>
        <dbReference type="Rhea" id="RHEA-COMP:10505"/>
        <dbReference type="ChEBI" id="CHEBI:15378"/>
        <dbReference type="ChEBI" id="CHEBI:29969"/>
        <dbReference type="ChEBI" id="CHEBI:30616"/>
        <dbReference type="ChEBI" id="CHEBI:33019"/>
        <dbReference type="ChEBI" id="CHEBI:57586"/>
        <dbReference type="ChEBI" id="CHEBI:83144"/>
        <dbReference type="ChEBI" id="CHEBI:456215"/>
        <dbReference type="EC" id="6.3.4.15"/>
    </reaction>
</comment>
<keyword evidence="2" id="KW-0547">Nucleotide-binding</keyword>
<dbReference type="GO" id="GO:0005524">
    <property type="term" value="F:ATP binding"/>
    <property type="evidence" value="ECO:0007669"/>
    <property type="project" value="UniProtKB-KW"/>
</dbReference>
<feature type="domain" description="BPL/LPL catalytic" evidence="7">
    <location>
        <begin position="1"/>
        <end position="174"/>
    </location>
</feature>
<dbReference type="SUPFAM" id="SSF50037">
    <property type="entry name" value="C-terminal domain of transcriptional repressors"/>
    <property type="match status" value="1"/>
</dbReference>
<dbReference type="InterPro" id="IPR045864">
    <property type="entry name" value="aa-tRNA-synth_II/BPL/LPL"/>
</dbReference>
<dbReference type="KEGG" id="sphj:BSL82_01730"/>
<keyword evidence="9" id="KW-1185">Reference proteome</keyword>
<dbReference type="GO" id="GO:0005737">
    <property type="term" value="C:cytoplasm"/>
    <property type="evidence" value="ECO:0007669"/>
    <property type="project" value="TreeGrafter"/>
</dbReference>
<dbReference type="InterPro" id="IPR004408">
    <property type="entry name" value="Biotin_CoA_COase_ligase"/>
</dbReference>
<evidence type="ECO:0000313" key="9">
    <source>
        <dbReference type="Proteomes" id="UP000182063"/>
    </source>
</evidence>
<dbReference type="Pfam" id="PF03099">
    <property type="entry name" value="BPL_LplA_LipB"/>
    <property type="match status" value="1"/>
</dbReference>
<evidence type="ECO:0000256" key="2">
    <source>
        <dbReference type="ARBA" id="ARBA00022741"/>
    </source>
</evidence>
<dbReference type="EMBL" id="CP018221">
    <property type="protein sequence ID" value="API58178.1"/>
    <property type="molecule type" value="Genomic_DNA"/>
</dbReference>
<dbReference type="InterPro" id="IPR004143">
    <property type="entry name" value="BPL_LPL_catalytic"/>
</dbReference>
<proteinExistence type="predicted"/>
<dbReference type="Gene3D" id="3.30.930.10">
    <property type="entry name" value="Bira Bifunctional Protein, Domain 2"/>
    <property type="match status" value="1"/>
</dbReference>
<dbReference type="Gene3D" id="2.30.30.100">
    <property type="match status" value="1"/>
</dbReference>
<dbReference type="InterPro" id="IPR008988">
    <property type="entry name" value="Transcriptional_repressor_C"/>
</dbReference>
<dbReference type="CDD" id="cd16442">
    <property type="entry name" value="BPL"/>
    <property type="match status" value="1"/>
</dbReference>
<dbReference type="PANTHER" id="PTHR12835">
    <property type="entry name" value="BIOTIN PROTEIN LIGASE"/>
    <property type="match status" value="1"/>
</dbReference>
<name>A0A1L3ZRC2_9SPHN</name>
<dbReference type="Pfam" id="PF02237">
    <property type="entry name" value="BPL_C"/>
    <property type="match status" value="1"/>
</dbReference>
<dbReference type="SUPFAM" id="SSF55681">
    <property type="entry name" value="Class II aaRS and biotin synthetases"/>
    <property type="match status" value="1"/>
</dbReference>
<dbReference type="EC" id="6.3.4.15" evidence="5"/>
<dbReference type="OrthoDB" id="9807064at2"/>
<gene>
    <name evidence="8" type="ORF">BSL82_01730</name>
</gene>
<dbReference type="NCBIfam" id="TIGR00121">
    <property type="entry name" value="birA_ligase"/>
    <property type="match status" value="1"/>
</dbReference>
<evidence type="ECO:0000256" key="4">
    <source>
        <dbReference type="ARBA" id="ARBA00023267"/>
    </source>
</evidence>
<evidence type="ECO:0000256" key="1">
    <source>
        <dbReference type="ARBA" id="ARBA00022598"/>
    </source>
</evidence>
<keyword evidence="3" id="KW-0067">ATP-binding</keyword>
<dbReference type="AlphaFoldDB" id="A0A1L3ZRC2"/>
<dbReference type="InterPro" id="IPR003142">
    <property type="entry name" value="BPL_C"/>
</dbReference>
<evidence type="ECO:0000256" key="5">
    <source>
        <dbReference type="ARBA" id="ARBA00024227"/>
    </source>
</evidence>
<sequence>MTGDTRFRAFAELGSTNDWLADAARQGAPEGQWVRADRQTGGRGRRGRTWVSEPGNLYASTLIRLREDDPPAQELGFVAALALHRALSAWVASARLSLKWPNDLLMDGAKLSGILLEREGDAVIAGFGVNLAHHPGNVERPAISLSAAGIAAPSPDSLMQALAECWEKEVAGWRSQGFATVREAWMARAHAPGTLLAARLANGEDCQGRYDGLDADGALLLRMTDGSVRVIHAGDVFQL</sequence>
<protein>
    <recommendedName>
        <fullName evidence="5">biotin--[biotin carboxyl-carrier protein] ligase</fullName>
        <ecNumber evidence="5">6.3.4.15</ecNumber>
    </recommendedName>
</protein>
<dbReference type="Proteomes" id="UP000182063">
    <property type="component" value="Chromosome"/>
</dbReference>
<keyword evidence="1 8" id="KW-0436">Ligase</keyword>
<organism evidence="8 9">
    <name type="scientific">Tardibacter chloracetimidivorans</name>
    <dbReference type="NCBI Taxonomy" id="1921510"/>
    <lineage>
        <taxon>Bacteria</taxon>
        <taxon>Pseudomonadati</taxon>
        <taxon>Pseudomonadota</taxon>
        <taxon>Alphaproteobacteria</taxon>
        <taxon>Sphingomonadales</taxon>
        <taxon>Sphingomonadaceae</taxon>
        <taxon>Tardibacter</taxon>
    </lineage>
</organism>
<dbReference type="GO" id="GO:0004077">
    <property type="term" value="F:biotin--[biotin carboxyl-carrier protein] ligase activity"/>
    <property type="evidence" value="ECO:0007669"/>
    <property type="project" value="UniProtKB-EC"/>
</dbReference>
<dbReference type="STRING" id="1921510.BSL82_01730"/>
<reference evidence="9" key="1">
    <citation type="submission" date="2016-11" db="EMBL/GenBank/DDBJ databases">
        <title>Complete Genome Sequence of alachlor-degrading Sphingomonas sp. strain JJ-A5.</title>
        <authorList>
            <person name="Lee H."/>
            <person name="Ka J.-O."/>
        </authorList>
    </citation>
    <scope>NUCLEOTIDE SEQUENCE [LARGE SCALE GENOMIC DNA]</scope>
    <source>
        <strain evidence="9">JJ-A5</strain>
    </source>
</reference>
<accession>A0A1L3ZRC2</accession>
<evidence type="ECO:0000313" key="8">
    <source>
        <dbReference type="EMBL" id="API58178.1"/>
    </source>
</evidence>